<evidence type="ECO:0000256" key="1">
    <source>
        <dbReference type="SAM" id="SignalP"/>
    </source>
</evidence>
<dbReference type="WBParaSite" id="PgR039_g030_t02">
    <property type="protein sequence ID" value="PgR039_g030_t02"/>
    <property type="gene ID" value="PgR039_g030"/>
</dbReference>
<dbReference type="AlphaFoldDB" id="A0A915BGD6"/>
<keyword evidence="1" id="KW-0732">Signal</keyword>
<keyword evidence="2" id="KW-1185">Reference proteome</keyword>
<sequence length="482" mass="54816">MAPATVRGLSWNSARLIALVLNALSGLEKYYNHYHTELDVDGVFGLRIIQGQLNHLYMDFKERNLHSEVVDEIRNLSRCASEIANKAIPFVADRDPFYYKQFRYLLTHPYDVTHKAQRIDERLRWLEKEILRKRIDRTEMMWFSEKQSDWCFAEVLSKDYGADNVNSTCAISESCLKRMLGTPGLSGYGLTHQVLFAAVTQIAPCGNVVSEYLHSTGNTTVENFLKEYCTNLVDEMLAFQKNTHILSTMNTYQKDLLMEQVFACGQFGFVEICSLHVLIAILSWQHPHLGCFRKGNLDDAPISMALSPHETEFSAGDFTSRKLFNDVIHSDYCSTHSATVASGALVVFLRFLLDPGPWPEFFLADQPVMLQNITSEDQFRQYRYARWVGDSFAVQLRLSTPPELGWSPDLLATETISVMRLIALMRVLIFSLQRRAERRISVNTPSCGRKKCLREAIVEQLVPADVVVSLCSANETAIKSPI</sequence>
<feature type="signal peptide" evidence="1">
    <location>
        <begin position="1"/>
        <end position="18"/>
    </location>
</feature>
<evidence type="ECO:0000313" key="4">
    <source>
        <dbReference type="WBParaSite" id="PgR039_g030_t03"/>
    </source>
</evidence>
<organism evidence="2 3">
    <name type="scientific">Parascaris univalens</name>
    <name type="common">Nematode worm</name>
    <dbReference type="NCBI Taxonomy" id="6257"/>
    <lineage>
        <taxon>Eukaryota</taxon>
        <taxon>Metazoa</taxon>
        <taxon>Ecdysozoa</taxon>
        <taxon>Nematoda</taxon>
        <taxon>Chromadorea</taxon>
        <taxon>Rhabditida</taxon>
        <taxon>Spirurina</taxon>
        <taxon>Ascaridomorpha</taxon>
        <taxon>Ascaridoidea</taxon>
        <taxon>Ascarididae</taxon>
        <taxon>Parascaris</taxon>
    </lineage>
</organism>
<dbReference type="PANTHER" id="PTHR33539">
    <property type="entry name" value="UPF0764 PROTEIN C16ORF89"/>
    <property type="match status" value="1"/>
</dbReference>
<reference evidence="3 4" key="1">
    <citation type="submission" date="2022-11" db="UniProtKB">
        <authorList>
            <consortium name="WormBaseParasite"/>
        </authorList>
    </citation>
    <scope>IDENTIFICATION</scope>
</reference>
<dbReference type="InterPro" id="IPR031751">
    <property type="entry name" value="DUF4735"/>
</dbReference>
<feature type="chain" id="PRO_5041109729" evidence="1">
    <location>
        <begin position="19"/>
        <end position="482"/>
    </location>
</feature>
<dbReference type="Pfam" id="PF15882">
    <property type="entry name" value="DUF4735"/>
    <property type="match status" value="1"/>
</dbReference>
<protein>
    <submittedName>
        <fullName evidence="3 4">Nicastrin</fullName>
    </submittedName>
</protein>
<dbReference type="GO" id="GO:0016020">
    <property type="term" value="C:membrane"/>
    <property type="evidence" value="ECO:0007669"/>
    <property type="project" value="TreeGrafter"/>
</dbReference>
<dbReference type="WBParaSite" id="PgR039_g030_t03">
    <property type="protein sequence ID" value="PgR039_g030_t03"/>
    <property type="gene ID" value="PgR039_g030"/>
</dbReference>
<evidence type="ECO:0000313" key="2">
    <source>
        <dbReference type="Proteomes" id="UP000887569"/>
    </source>
</evidence>
<proteinExistence type="predicted"/>
<evidence type="ECO:0000313" key="3">
    <source>
        <dbReference type="WBParaSite" id="PgR039_g030_t02"/>
    </source>
</evidence>
<accession>A0A915BGD6</accession>
<name>A0A915BGD6_PARUN</name>
<dbReference type="GO" id="GO:0005829">
    <property type="term" value="C:cytosol"/>
    <property type="evidence" value="ECO:0007669"/>
    <property type="project" value="TreeGrafter"/>
</dbReference>
<dbReference type="PANTHER" id="PTHR33539:SF1">
    <property type="entry name" value="UPF0764 PROTEIN C16ORF89"/>
    <property type="match status" value="1"/>
</dbReference>
<dbReference type="Proteomes" id="UP000887569">
    <property type="component" value="Unplaced"/>
</dbReference>